<gene>
    <name evidence="1" type="ORF">Sjap_002423</name>
</gene>
<dbReference type="EMBL" id="JBBNAE010000001">
    <property type="protein sequence ID" value="KAK9154943.1"/>
    <property type="molecule type" value="Genomic_DNA"/>
</dbReference>
<dbReference type="AlphaFoldDB" id="A0AAP0PSI4"/>
<reference evidence="1 2" key="1">
    <citation type="submission" date="2024-01" db="EMBL/GenBank/DDBJ databases">
        <title>Genome assemblies of Stephania.</title>
        <authorList>
            <person name="Yang L."/>
        </authorList>
    </citation>
    <scope>NUCLEOTIDE SEQUENCE [LARGE SCALE GENOMIC DNA]</scope>
    <source>
        <strain evidence="1">QJT</strain>
        <tissue evidence="1">Leaf</tissue>
    </source>
</reference>
<protein>
    <submittedName>
        <fullName evidence="1">Uncharacterized protein</fullName>
    </submittedName>
</protein>
<accession>A0AAP0PSI4</accession>
<keyword evidence="2" id="KW-1185">Reference proteome</keyword>
<name>A0AAP0PSI4_9MAGN</name>
<proteinExistence type="predicted"/>
<organism evidence="1 2">
    <name type="scientific">Stephania japonica</name>
    <dbReference type="NCBI Taxonomy" id="461633"/>
    <lineage>
        <taxon>Eukaryota</taxon>
        <taxon>Viridiplantae</taxon>
        <taxon>Streptophyta</taxon>
        <taxon>Embryophyta</taxon>
        <taxon>Tracheophyta</taxon>
        <taxon>Spermatophyta</taxon>
        <taxon>Magnoliopsida</taxon>
        <taxon>Ranunculales</taxon>
        <taxon>Menispermaceae</taxon>
        <taxon>Menispermoideae</taxon>
        <taxon>Cissampelideae</taxon>
        <taxon>Stephania</taxon>
    </lineage>
</organism>
<sequence>MVRNTKISITFTFVDHVNKLVHLPRSTHYDREKLKRNINYKSYKHFSHIADIEMINIPSI</sequence>
<evidence type="ECO:0000313" key="2">
    <source>
        <dbReference type="Proteomes" id="UP001417504"/>
    </source>
</evidence>
<dbReference type="Proteomes" id="UP001417504">
    <property type="component" value="Unassembled WGS sequence"/>
</dbReference>
<evidence type="ECO:0000313" key="1">
    <source>
        <dbReference type="EMBL" id="KAK9154943.1"/>
    </source>
</evidence>
<comment type="caution">
    <text evidence="1">The sequence shown here is derived from an EMBL/GenBank/DDBJ whole genome shotgun (WGS) entry which is preliminary data.</text>
</comment>